<comment type="similarity">
    <text evidence="2">Belongs to the peptidase M50B family.</text>
</comment>
<protein>
    <submittedName>
        <fullName evidence="16">Uncharacterized protein</fullName>
    </submittedName>
</protein>
<evidence type="ECO:0000256" key="13">
    <source>
        <dbReference type="ARBA" id="ARBA00023136"/>
    </source>
</evidence>
<keyword evidence="9 15" id="KW-0862">Zinc</keyword>
<organism evidence="16 17">
    <name type="scientific">Aeromicrobium chenweiae</name>
    <dbReference type="NCBI Taxonomy" id="2079793"/>
    <lineage>
        <taxon>Bacteria</taxon>
        <taxon>Bacillati</taxon>
        <taxon>Actinomycetota</taxon>
        <taxon>Actinomycetes</taxon>
        <taxon>Propionibacteriales</taxon>
        <taxon>Nocardioidaceae</taxon>
        <taxon>Aeromicrobium</taxon>
    </lineage>
</organism>
<reference evidence="17" key="1">
    <citation type="submission" date="2018-01" db="EMBL/GenBank/DDBJ databases">
        <authorList>
            <person name="Li J."/>
        </authorList>
    </citation>
    <scope>NUCLEOTIDE SEQUENCE [LARGE SCALE GENOMIC DNA]</scope>
    <source>
        <strain evidence="17">592</strain>
    </source>
</reference>
<dbReference type="CDD" id="cd06164">
    <property type="entry name" value="S2P-M50_SpoIVFB_CBS"/>
    <property type="match status" value="1"/>
</dbReference>
<dbReference type="Pfam" id="PF02163">
    <property type="entry name" value="Peptidase_M50"/>
    <property type="match status" value="2"/>
</dbReference>
<feature type="binding site" evidence="15">
    <location>
        <position position="162"/>
    </location>
    <ligand>
        <name>Zn(2+)</name>
        <dbReference type="ChEBI" id="CHEBI:29105"/>
        <note>catalytic</note>
    </ligand>
</feature>
<keyword evidence="17" id="KW-1185">Reference proteome</keyword>
<keyword evidence="12" id="KW-0129">CBS domain</keyword>
<evidence type="ECO:0000313" key="17">
    <source>
        <dbReference type="Proteomes" id="UP000244384"/>
    </source>
</evidence>
<dbReference type="GO" id="GO:0006508">
    <property type="term" value="P:proteolysis"/>
    <property type="evidence" value="ECO:0007669"/>
    <property type="project" value="UniProtKB-KW"/>
</dbReference>
<evidence type="ECO:0000256" key="7">
    <source>
        <dbReference type="ARBA" id="ARBA00022737"/>
    </source>
</evidence>
<evidence type="ECO:0000256" key="10">
    <source>
        <dbReference type="ARBA" id="ARBA00022989"/>
    </source>
</evidence>
<evidence type="ECO:0000256" key="12">
    <source>
        <dbReference type="ARBA" id="ARBA00023122"/>
    </source>
</evidence>
<keyword evidence="10" id="KW-1133">Transmembrane helix</keyword>
<dbReference type="GO" id="GO:0005886">
    <property type="term" value="C:plasma membrane"/>
    <property type="evidence" value="ECO:0007669"/>
    <property type="project" value="UniProtKB-SubCell"/>
</dbReference>
<comment type="cofactor">
    <cofactor evidence="15">
        <name>Zn(2+)</name>
        <dbReference type="ChEBI" id="CHEBI:29105"/>
    </cofactor>
    <text evidence="15">Binds 1 zinc ion per subunit.</text>
</comment>
<name>A0A2S0WM30_9ACTN</name>
<dbReference type="EMBL" id="CP026952">
    <property type="protein sequence ID" value="AWB92375.1"/>
    <property type="molecule type" value="Genomic_DNA"/>
</dbReference>
<dbReference type="PANTHER" id="PTHR39188">
    <property type="entry name" value="MEMBRANE-ASSOCIATED ZINC METALLOPROTEASE M50B"/>
    <property type="match status" value="1"/>
</dbReference>
<dbReference type="InterPro" id="IPR008915">
    <property type="entry name" value="Peptidase_M50"/>
</dbReference>
<keyword evidence="13" id="KW-0472">Membrane</keyword>
<evidence type="ECO:0000256" key="1">
    <source>
        <dbReference type="ARBA" id="ARBA00004651"/>
    </source>
</evidence>
<evidence type="ECO:0000256" key="8">
    <source>
        <dbReference type="ARBA" id="ARBA00022801"/>
    </source>
</evidence>
<keyword evidence="7" id="KW-0677">Repeat</keyword>
<dbReference type="OrthoDB" id="9781963at2"/>
<evidence type="ECO:0000313" key="16">
    <source>
        <dbReference type="EMBL" id="AWB92375.1"/>
    </source>
</evidence>
<dbReference type="AlphaFoldDB" id="A0A2S0WM30"/>
<feature type="active site" evidence="14">
    <location>
        <position position="68"/>
    </location>
</feature>
<dbReference type="Proteomes" id="UP000244384">
    <property type="component" value="Chromosome"/>
</dbReference>
<keyword evidence="6 15" id="KW-0479">Metal-binding</keyword>
<dbReference type="GO" id="GO:0046872">
    <property type="term" value="F:metal ion binding"/>
    <property type="evidence" value="ECO:0007669"/>
    <property type="project" value="UniProtKB-KW"/>
</dbReference>
<gene>
    <name evidence="16" type="ORF">C3E78_09265</name>
</gene>
<evidence type="ECO:0000256" key="3">
    <source>
        <dbReference type="ARBA" id="ARBA00022475"/>
    </source>
</evidence>
<dbReference type="PIRSF" id="PIRSF006404">
    <property type="entry name" value="UCP006404_Pept_M50_CBS"/>
    <property type="match status" value="1"/>
</dbReference>
<evidence type="ECO:0000256" key="9">
    <source>
        <dbReference type="ARBA" id="ARBA00022833"/>
    </source>
</evidence>
<proteinExistence type="inferred from homology"/>
<evidence type="ECO:0000256" key="6">
    <source>
        <dbReference type="ARBA" id="ARBA00022723"/>
    </source>
</evidence>
<accession>A0A5F2EP48</accession>
<feature type="binding site" evidence="15">
    <location>
        <position position="67"/>
    </location>
    <ligand>
        <name>Zn(2+)</name>
        <dbReference type="ChEBI" id="CHEBI:29105"/>
        <note>catalytic</note>
    </ligand>
</feature>
<sequence>MSSTQRPGTWRIGRIAGVDLLIKPSLLLMGAALVVVFAPRYEDRSDTSPYVLAAVFVVALYVSVLVHEIAHVLVARGYRMQVDSVTLHLLGGETLIKGESRTPGQELVTSIAGPAASFAIALGAFAVSGAMDINTTSDIIYSIAFVNLIVAAFNMLPGLPLDGGRVFRAIIWKVTGDEESGIRIAAWIGRFAAVALVAATLWFIGDVQDTAINVLIAVFVAFFLWQGAGDALHNVGQAARINGLVAREIGFPGATPPPNAETLSADLRGPDLLRAMAARPAEAYALTEADGSVFGVLTTRAVDEAYRASRR</sequence>
<evidence type="ECO:0000256" key="5">
    <source>
        <dbReference type="ARBA" id="ARBA00022692"/>
    </source>
</evidence>
<evidence type="ECO:0000256" key="4">
    <source>
        <dbReference type="ARBA" id="ARBA00022670"/>
    </source>
</evidence>
<keyword evidence="8" id="KW-0378">Hydrolase</keyword>
<feature type="binding site" evidence="15">
    <location>
        <position position="71"/>
    </location>
    <ligand>
        <name>Zn(2+)</name>
        <dbReference type="ChEBI" id="CHEBI:29105"/>
        <note>catalytic</note>
    </ligand>
</feature>
<comment type="subcellular location">
    <subcellularLocation>
        <location evidence="1">Cell membrane</location>
        <topology evidence="1">Multi-pass membrane protein</topology>
    </subcellularLocation>
</comment>
<keyword evidence="4" id="KW-0645">Protease</keyword>
<dbReference type="RefSeq" id="WP_108578020.1">
    <property type="nucleotide sequence ID" value="NZ_CP026952.1"/>
</dbReference>
<keyword evidence="3" id="KW-1003">Cell membrane</keyword>
<dbReference type="KEGG" id="aez:C3E78_09265"/>
<keyword evidence="5" id="KW-0812">Transmembrane</keyword>
<evidence type="ECO:0000256" key="14">
    <source>
        <dbReference type="PIRSR" id="PIRSR006404-1"/>
    </source>
</evidence>
<dbReference type="GO" id="GO:0008237">
    <property type="term" value="F:metallopeptidase activity"/>
    <property type="evidence" value="ECO:0007669"/>
    <property type="project" value="UniProtKB-KW"/>
</dbReference>
<keyword evidence="11" id="KW-0482">Metalloprotease</keyword>
<evidence type="ECO:0000256" key="11">
    <source>
        <dbReference type="ARBA" id="ARBA00023049"/>
    </source>
</evidence>
<dbReference type="PANTHER" id="PTHR39188:SF3">
    <property type="entry name" value="STAGE IV SPORULATION PROTEIN FB"/>
    <property type="match status" value="1"/>
</dbReference>
<accession>A0A2S0WM30</accession>
<dbReference type="InterPro" id="IPR016483">
    <property type="entry name" value="UCP006404_Pept_M50_CBS"/>
</dbReference>
<evidence type="ECO:0000256" key="2">
    <source>
        <dbReference type="ARBA" id="ARBA00007931"/>
    </source>
</evidence>
<evidence type="ECO:0000256" key="15">
    <source>
        <dbReference type="PIRSR" id="PIRSR006404-2"/>
    </source>
</evidence>